<evidence type="ECO:0000256" key="1">
    <source>
        <dbReference type="SAM" id="SignalP"/>
    </source>
</evidence>
<evidence type="ECO:0000313" key="2">
    <source>
        <dbReference type="EMBL" id="RKF36393.1"/>
    </source>
</evidence>
<keyword evidence="1" id="KW-0732">Signal</keyword>
<dbReference type="RefSeq" id="WP_120334455.1">
    <property type="nucleotide sequence ID" value="NZ_MCAQ01000013.1"/>
</dbReference>
<evidence type="ECO:0008006" key="4">
    <source>
        <dbReference type="Google" id="ProtNLM"/>
    </source>
</evidence>
<reference evidence="2 3" key="1">
    <citation type="submission" date="2016-07" db="EMBL/GenBank/DDBJ databases">
        <title>Genome analysis of Sphingobacterium siyangense T12B17.</title>
        <authorList>
            <person name="Xu D."/>
            <person name="Su Y."/>
            <person name="Zheng S."/>
        </authorList>
    </citation>
    <scope>NUCLEOTIDE SEQUENCE [LARGE SCALE GENOMIC DNA]</scope>
    <source>
        <strain evidence="2 3">T12B17</strain>
    </source>
</reference>
<protein>
    <recommendedName>
        <fullName evidence="4">YD repeat-containing protein</fullName>
    </recommendedName>
</protein>
<dbReference type="AlphaFoldDB" id="A0A420FUA0"/>
<sequence>MKFFKKVMKGCLSLLFIFLCCHCWGQESSDRFIQSPNAASLGFYGKTDVSFFTGLLDIAIPVTTLRYRDIELPISLKYNSGGVLLEQHPSWVGQNWTLNVGGVITRKVKGGIDEIYVDGFTDNNEFAYYYKYANLNNAQWDQTSRISSYINNSSSPKALLEPDEFMFTLPNGKSGTVMLDHLGVWQVISESSYGLKTNVRLNSNTLKLSNPNNSAFEQYVRRIIYGIDIIDDDGTKYTFGDNINAIEFMRSALSSGLSMDNVFANAWSLTKITSPNGNVINFEYARGNHQFIQNVSINYTSQYSVRMAASCDGSNLTGVGYSGTVITPVYLKAIKSDAFSVEFKKEVSNEIQYPYRDPVDKTNKHAFDGFAYDDFMSGHYADVKANGTHLLASNPHVDYKLKEIIVKDAKNNVSEIYGFSYNNDGTTDYNQRLFLMGFERKSKNALDPIEISRIAAAASGDKYEFTYNNLDKLPGYNTMKTDNSGYYNNKGVEGLLLGEKFRPVYHYAAVGSLISIKYPTGGRNNFYYGLNDFSKTVQKNNDGTTSVIGLSGVGGGLRIDSVETVPVKGLRQMVTYLYKNNDTQVSSGVSAGKLENYYHYSVYSADASIKADAFVTSSYSMRDLDYTLGRPVVYSQVQEIFKDGSKNVYTYSNWDSLKYRDQPIASRYDRGIWVRTLAPNGSGTFTPSMDNLLPDLDRISMESERGKLLRLEQMSGNTLRYRKTYQYQDTAARFQRFIRSYVTKSSTIFCPIQSVTHMTVQPKRSYTYIPFVKSMMEEYFDKTGSLESSKKVNYTYNNLGLLEQQQITGSDDKVKKESFKYASDFTNVTVLTEMKQKNMLSQLVESEKKVQDVSLEKTKYNYEKTQSTQNYNLKSKELWVKTNLANRASFEYDLYGNVVQSKDRENGVPISYLWAYKGQYPVMKVTNVRYVDLVDAIGINVVNSLLQEQPTEQRLRSLIVTIKNSYPQAMTEFFLYSDLIGLSGKSDARGQLQGFEYDDYNRLALTKNFNNHVEKSFDYNLSNVKDTLNLPVVQPVPLYAKLVTGTKGSFNDNGVVKTTTPYFVSFYSDAACTVPYTLLIPMKIKFKEKTTISSSYTQIIENDHYIEIPAGVSTQEFTTGLSYCEGGLPEIERVSQNNVVARGLPPGEGGPVITCYNSVVTLFDWDGYIAK</sequence>
<accession>A0A420FUA0</accession>
<comment type="caution">
    <text evidence="2">The sequence shown here is derived from an EMBL/GenBank/DDBJ whole genome shotgun (WGS) entry which is preliminary data.</text>
</comment>
<feature type="chain" id="PRO_5019511368" description="YD repeat-containing protein" evidence="1">
    <location>
        <begin position="26"/>
        <end position="1171"/>
    </location>
</feature>
<organism evidence="2 3">
    <name type="scientific">Sphingobacterium siyangense</name>
    <dbReference type="NCBI Taxonomy" id="459529"/>
    <lineage>
        <taxon>Bacteria</taxon>
        <taxon>Pseudomonadati</taxon>
        <taxon>Bacteroidota</taxon>
        <taxon>Sphingobacteriia</taxon>
        <taxon>Sphingobacteriales</taxon>
        <taxon>Sphingobacteriaceae</taxon>
        <taxon>Sphingobacterium</taxon>
    </lineage>
</organism>
<name>A0A420FUA0_9SPHI</name>
<dbReference type="EMBL" id="MCAQ01000013">
    <property type="protein sequence ID" value="RKF36393.1"/>
    <property type="molecule type" value="Genomic_DNA"/>
</dbReference>
<gene>
    <name evidence="2" type="ORF">BCY89_27760</name>
</gene>
<evidence type="ECO:0000313" key="3">
    <source>
        <dbReference type="Proteomes" id="UP000286402"/>
    </source>
</evidence>
<feature type="signal peptide" evidence="1">
    <location>
        <begin position="1"/>
        <end position="25"/>
    </location>
</feature>
<proteinExistence type="predicted"/>
<dbReference type="Proteomes" id="UP000286402">
    <property type="component" value="Unassembled WGS sequence"/>
</dbReference>
<keyword evidence="3" id="KW-1185">Reference proteome</keyword>